<dbReference type="Gene3D" id="3.30.450.40">
    <property type="match status" value="1"/>
</dbReference>
<dbReference type="EMBL" id="PHRB01000001">
    <property type="protein sequence ID" value="PJO67966.1"/>
    <property type="molecule type" value="Genomic_DNA"/>
</dbReference>
<comment type="caution">
    <text evidence="2">The sequence shown here is derived from an EMBL/GenBank/DDBJ whole genome shotgun (WGS) entry which is preliminary data.</text>
</comment>
<protein>
    <submittedName>
        <fullName evidence="2">Transcriptional regulator</fullName>
    </submittedName>
</protein>
<dbReference type="PROSITE" id="PS51078">
    <property type="entry name" value="ICLR_ED"/>
    <property type="match status" value="1"/>
</dbReference>
<dbReference type="InterPro" id="IPR014757">
    <property type="entry name" value="Tscrpt_reg_IclR_C"/>
</dbReference>
<gene>
    <name evidence="2" type="ORF">CWD88_01425</name>
</gene>
<evidence type="ECO:0000313" key="2">
    <source>
        <dbReference type="EMBL" id="PJO67966.1"/>
    </source>
</evidence>
<feature type="domain" description="IclR-ED" evidence="1">
    <location>
        <begin position="1"/>
        <end position="84"/>
    </location>
</feature>
<dbReference type="InterPro" id="IPR029016">
    <property type="entry name" value="GAF-like_dom_sf"/>
</dbReference>
<accession>A0AAX0UI40</accession>
<organism evidence="2 3">
    <name type="scientific">Burkholderia pseudomallei</name>
    <name type="common">Pseudomonas pseudomallei</name>
    <dbReference type="NCBI Taxonomy" id="28450"/>
    <lineage>
        <taxon>Bacteria</taxon>
        <taxon>Pseudomonadati</taxon>
        <taxon>Pseudomonadota</taxon>
        <taxon>Betaproteobacteria</taxon>
        <taxon>Burkholderiales</taxon>
        <taxon>Burkholderiaceae</taxon>
        <taxon>Burkholderia</taxon>
        <taxon>pseudomallei group</taxon>
    </lineage>
</organism>
<sequence>MRETRARGYGVRERSFGGACDKSRSVYDDGLSALAVPIVKADGALAGYINIVWIDRLFKISEMAARHLGDLQDAAARIAMKIGED</sequence>
<dbReference type="AlphaFoldDB" id="A0AAX0UI40"/>
<name>A0AAX0UI40_BURPE</name>
<evidence type="ECO:0000313" key="3">
    <source>
        <dbReference type="Proteomes" id="UP000231878"/>
    </source>
</evidence>
<dbReference type="SUPFAM" id="SSF55781">
    <property type="entry name" value="GAF domain-like"/>
    <property type="match status" value="1"/>
</dbReference>
<reference evidence="2 3" key="1">
    <citation type="submission" date="2017-11" db="EMBL/GenBank/DDBJ databases">
        <title>Molecular characterization of Burkholderia pseudomallei and closely related isolates from Vietnam.</title>
        <authorList>
            <person name="Ustinov D.V."/>
            <person name="Antonov A.S."/>
            <person name="Avdusheva E.F."/>
            <person name="Shpak I.M."/>
            <person name="Zakharova I.B."/>
            <person name="Thi L.A."/>
            <person name="Teteryatnikova N."/>
            <person name="Lopasteyskaya Y.A."/>
            <person name="Kuzyutina J.A."/>
            <person name="Ngo T.N."/>
            <person name="Victorov D.V."/>
        </authorList>
    </citation>
    <scope>NUCLEOTIDE SEQUENCE [LARGE SCALE GENOMIC DNA]</scope>
    <source>
        <strain evidence="2 3">V1512</strain>
    </source>
</reference>
<dbReference type="Proteomes" id="UP000231878">
    <property type="component" value="Unassembled WGS sequence"/>
</dbReference>
<evidence type="ECO:0000259" key="1">
    <source>
        <dbReference type="PROSITE" id="PS51078"/>
    </source>
</evidence>
<proteinExistence type="predicted"/>